<feature type="domain" description="MADS-box" evidence="6">
    <location>
        <begin position="3"/>
        <end position="49"/>
    </location>
</feature>
<dbReference type="SUPFAM" id="SSF55455">
    <property type="entry name" value="SRF-like"/>
    <property type="match status" value="1"/>
</dbReference>
<organism evidence="7">
    <name type="scientific">Sesamum angustifolium</name>
    <dbReference type="NCBI Taxonomy" id="2727405"/>
    <lineage>
        <taxon>Eukaryota</taxon>
        <taxon>Viridiplantae</taxon>
        <taxon>Streptophyta</taxon>
        <taxon>Embryophyta</taxon>
        <taxon>Tracheophyta</taxon>
        <taxon>Spermatophyta</taxon>
        <taxon>Magnoliopsida</taxon>
        <taxon>eudicotyledons</taxon>
        <taxon>Gunneridae</taxon>
        <taxon>Pentapetalae</taxon>
        <taxon>asterids</taxon>
        <taxon>lamiids</taxon>
        <taxon>Lamiales</taxon>
        <taxon>Pedaliaceae</taxon>
        <taxon>Sesamum</taxon>
    </lineage>
</organism>
<dbReference type="Pfam" id="PF00319">
    <property type="entry name" value="SRF-TF"/>
    <property type="match status" value="1"/>
</dbReference>
<dbReference type="GO" id="GO:0046983">
    <property type="term" value="F:protein dimerization activity"/>
    <property type="evidence" value="ECO:0007669"/>
    <property type="project" value="InterPro"/>
</dbReference>
<evidence type="ECO:0000256" key="1">
    <source>
        <dbReference type="ARBA" id="ARBA00004123"/>
    </source>
</evidence>
<gene>
    <name evidence="7" type="ORF">Sangu_2448000</name>
</gene>
<reference evidence="7" key="1">
    <citation type="submission" date="2020-06" db="EMBL/GenBank/DDBJ databases">
        <authorList>
            <person name="Li T."/>
            <person name="Hu X."/>
            <person name="Zhang T."/>
            <person name="Song X."/>
            <person name="Zhang H."/>
            <person name="Dai N."/>
            <person name="Sheng W."/>
            <person name="Hou X."/>
            <person name="Wei L."/>
        </authorList>
    </citation>
    <scope>NUCLEOTIDE SEQUENCE</scope>
    <source>
        <strain evidence="7">G01</strain>
        <tissue evidence="7">Leaf</tissue>
    </source>
</reference>
<evidence type="ECO:0000259" key="6">
    <source>
        <dbReference type="PROSITE" id="PS50066"/>
    </source>
</evidence>
<dbReference type="SMART" id="SM00432">
    <property type="entry name" value="MADS"/>
    <property type="match status" value="1"/>
</dbReference>
<evidence type="ECO:0000256" key="5">
    <source>
        <dbReference type="ARBA" id="ARBA00023242"/>
    </source>
</evidence>
<name>A0AAW2KYC3_9LAMI</name>
<dbReference type="GO" id="GO:0005634">
    <property type="term" value="C:nucleus"/>
    <property type="evidence" value="ECO:0007669"/>
    <property type="project" value="UniProtKB-SubCell"/>
</dbReference>
<dbReference type="GO" id="GO:0000987">
    <property type="term" value="F:cis-regulatory region sequence-specific DNA binding"/>
    <property type="evidence" value="ECO:0007669"/>
    <property type="project" value="InterPro"/>
</dbReference>
<keyword evidence="3" id="KW-0238">DNA-binding</keyword>
<accession>A0AAW2KYC3</accession>
<dbReference type="GO" id="GO:0000981">
    <property type="term" value="F:DNA-binding transcription factor activity, RNA polymerase II-specific"/>
    <property type="evidence" value="ECO:0007669"/>
    <property type="project" value="InterPro"/>
</dbReference>
<dbReference type="InterPro" id="IPR002100">
    <property type="entry name" value="TF_MADSbox"/>
</dbReference>
<dbReference type="EMBL" id="JACGWK010000016">
    <property type="protein sequence ID" value="KAL0311533.1"/>
    <property type="molecule type" value="Genomic_DNA"/>
</dbReference>
<protein>
    <recommendedName>
        <fullName evidence="6">MADS-box domain-containing protein</fullName>
    </recommendedName>
</protein>
<keyword evidence="4" id="KW-0804">Transcription</keyword>
<dbReference type="Gene3D" id="3.40.1810.10">
    <property type="entry name" value="Transcription factor, MADS-box"/>
    <property type="match status" value="1"/>
</dbReference>
<dbReference type="AlphaFoldDB" id="A0AAW2KYC3"/>
<evidence type="ECO:0000256" key="2">
    <source>
        <dbReference type="ARBA" id="ARBA00023015"/>
    </source>
</evidence>
<dbReference type="InterPro" id="IPR033897">
    <property type="entry name" value="SRF-like_MADS-box"/>
</dbReference>
<evidence type="ECO:0000313" key="7">
    <source>
        <dbReference type="EMBL" id="KAL0311533.1"/>
    </source>
</evidence>
<dbReference type="CDD" id="cd00266">
    <property type="entry name" value="MADS_SRF_like"/>
    <property type="match status" value="1"/>
</dbReference>
<comment type="caution">
    <text evidence="7">The sequence shown here is derived from an EMBL/GenBank/DDBJ whole genome shotgun (WGS) entry which is preliminary data.</text>
</comment>
<proteinExistence type="predicted"/>
<comment type="subcellular location">
    <subcellularLocation>
        <location evidence="1">Nucleus</location>
    </subcellularLocation>
</comment>
<evidence type="ECO:0000256" key="3">
    <source>
        <dbReference type="ARBA" id="ARBA00023125"/>
    </source>
</evidence>
<reference evidence="7" key="2">
    <citation type="journal article" date="2024" name="Plant">
        <title>Genomic evolution and insights into agronomic trait innovations of Sesamum species.</title>
        <authorList>
            <person name="Miao H."/>
            <person name="Wang L."/>
            <person name="Qu L."/>
            <person name="Liu H."/>
            <person name="Sun Y."/>
            <person name="Le M."/>
            <person name="Wang Q."/>
            <person name="Wei S."/>
            <person name="Zheng Y."/>
            <person name="Lin W."/>
            <person name="Duan Y."/>
            <person name="Cao H."/>
            <person name="Xiong S."/>
            <person name="Wang X."/>
            <person name="Wei L."/>
            <person name="Li C."/>
            <person name="Ma Q."/>
            <person name="Ju M."/>
            <person name="Zhao R."/>
            <person name="Li G."/>
            <person name="Mu C."/>
            <person name="Tian Q."/>
            <person name="Mei H."/>
            <person name="Zhang T."/>
            <person name="Gao T."/>
            <person name="Zhang H."/>
        </authorList>
    </citation>
    <scope>NUCLEOTIDE SEQUENCE</scope>
    <source>
        <strain evidence="7">G01</strain>
    </source>
</reference>
<dbReference type="GO" id="GO:0045944">
    <property type="term" value="P:positive regulation of transcription by RNA polymerase II"/>
    <property type="evidence" value="ECO:0007669"/>
    <property type="project" value="InterPro"/>
</dbReference>
<dbReference type="PROSITE" id="PS50066">
    <property type="entry name" value="MADS_BOX_2"/>
    <property type="match status" value="1"/>
</dbReference>
<sequence>MYMSRKRVKYEKISNEAKEKVLCTKRVESLTRKANELSILCGVNIGIVIHKPSENNAILWPSPEVFGDRLQQFLEFSGFERAKKMIDHEKYLQQRVNDAIEEMSKSQYKKELKESQLLMNEILIKDKGFSAVDLGQLGCLRSFAAQILKKLRLKNDELNDQERQMLTPPVPPSPLSMPNFHMIVSNKDQI</sequence>
<dbReference type="InterPro" id="IPR036879">
    <property type="entry name" value="TF_MADSbox_sf"/>
</dbReference>
<keyword evidence="2" id="KW-0805">Transcription regulation</keyword>
<keyword evidence="5" id="KW-0539">Nucleus</keyword>
<evidence type="ECO:0000256" key="4">
    <source>
        <dbReference type="ARBA" id="ARBA00023163"/>
    </source>
</evidence>